<sequence length="353" mass="39551">MEQIVELLEMGGVMPSYEEKAKRYQIERDSLGTQPLQALRSFYCSITMDFNSERIAKEDHALESIVKSLARQIKESKLALELLLQLSRSTVVRDAVGTTRGCIFLVVTMLNSDDAQASRNSRELSDNLSFLDQNVIEMAKANFFKPLLHLLSSEADDEKISLLESGEDIFKLFSLISFTSPDIQRNILEAFCAMCRSSSGPDIRAKLRQLPAVQVLVQSCEINNQIVRMRASAVKLFYCLTVDGDDISFQDHVGLRFIQTLLTIKNTSTDEEESSAATGIISNLPKDIQITQWLLDSGALDIIFAFMTDGNRNALNKKHGIEDAVRALCRFTVSTNKEWQKKVAEAGIIRVLI</sequence>
<dbReference type="EMBL" id="JBBPBN010000024">
    <property type="protein sequence ID" value="KAK9009934.1"/>
    <property type="molecule type" value="Genomic_DNA"/>
</dbReference>
<dbReference type="PANTHER" id="PTHR45958:SF8">
    <property type="entry name" value="U-BOX DOMAIN-CONTAINING PROTEIN 44-LIKE"/>
    <property type="match status" value="1"/>
</dbReference>
<dbReference type="SUPFAM" id="SSF48371">
    <property type="entry name" value="ARM repeat"/>
    <property type="match status" value="1"/>
</dbReference>
<keyword evidence="2" id="KW-1185">Reference proteome</keyword>
<organism evidence="1 2">
    <name type="scientific">Hibiscus sabdariffa</name>
    <name type="common">roselle</name>
    <dbReference type="NCBI Taxonomy" id="183260"/>
    <lineage>
        <taxon>Eukaryota</taxon>
        <taxon>Viridiplantae</taxon>
        <taxon>Streptophyta</taxon>
        <taxon>Embryophyta</taxon>
        <taxon>Tracheophyta</taxon>
        <taxon>Spermatophyta</taxon>
        <taxon>Magnoliopsida</taxon>
        <taxon>eudicotyledons</taxon>
        <taxon>Gunneridae</taxon>
        <taxon>Pentapetalae</taxon>
        <taxon>rosids</taxon>
        <taxon>malvids</taxon>
        <taxon>Malvales</taxon>
        <taxon>Malvaceae</taxon>
        <taxon>Malvoideae</taxon>
        <taxon>Hibiscus</taxon>
    </lineage>
</organism>
<reference evidence="1 2" key="1">
    <citation type="journal article" date="2024" name="G3 (Bethesda)">
        <title>Genome assembly of Hibiscus sabdariffa L. provides insights into metabolisms of medicinal natural products.</title>
        <authorList>
            <person name="Kim T."/>
        </authorList>
    </citation>
    <scope>NUCLEOTIDE SEQUENCE [LARGE SCALE GENOMIC DNA]</scope>
    <source>
        <strain evidence="1">TK-2024</strain>
        <tissue evidence="1">Old leaves</tissue>
    </source>
</reference>
<name>A0ABR2RAR4_9ROSI</name>
<dbReference type="InterPro" id="IPR011989">
    <property type="entry name" value="ARM-like"/>
</dbReference>
<evidence type="ECO:0000313" key="1">
    <source>
        <dbReference type="EMBL" id="KAK9009934.1"/>
    </source>
</evidence>
<dbReference type="PANTHER" id="PTHR45958">
    <property type="entry name" value="RING-TYPE E3 UBIQUITIN TRANSFERASE"/>
    <property type="match status" value="1"/>
</dbReference>
<dbReference type="Proteomes" id="UP001396334">
    <property type="component" value="Unassembled WGS sequence"/>
</dbReference>
<gene>
    <name evidence="1" type="ORF">V6N11_036456</name>
</gene>
<proteinExistence type="predicted"/>
<dbReference type="InterPro" id="IPR016024">
    <property type="entry name" value="ARM-type_fold"/>
</dbReference>
<dbReference type="Gene3D" id="1.25.10.10">
    <property type="entry name" value="Leucine-rich Repeat Variant"/>
    <property type="match status" value="2"/>
</dbReference>
<comment type="caution">
    <text evidence="1">The sequence shown here is derived from an EMBL/GenBank/DDBJ whole genome shotgun (WGS) entry which is preliminary data.</text>
</comment>
<evidence type="ECO:0000313" key="2">
    <source>
        <dbReference type="Proteomes" id="UP001396334"/>
    </source>
</evidence>
<protein>
    <submittedName>
        <fullName evidence="1">Uncharacterized protein</fullName>
    </submittedName>
</protein>
<dbReference type="InterPro" id="IPR052608">
    <property type="entry name" value="U-box_domain_protein"/>
</dbReference>
<accession>A0ABR2RAR4</accession>